<dbReference type="SUPFAM" id="SSF51735">
    <property type="entry name" value="NAD(P)-binding Rossmann-fold domains"/>
    <property type="match status" value="1"/>
</dbReference>
<evidence type="ECO:0000259" key="6">
    <source>
        <dbReference type="Pfam" id="PF02826"/>
    </source>
</evidence>
<dbReference type="EMBL" id="JACIJD010000017">
    <property type="protein sequence ID" value="MBB5695355.1"/>
    <property type="molecule type" value="Genomic_DNA"/>
</dbReference>
<comment type="similarity">
    <text evidence="4">Belongs to the D-isomer specific 2-hydroxyacid dehydrogenase family.</text>
</comment>
<dbReference type="Pfam" id="PF02826">
    <property type="entry name" value="2-Hacid_dh_C"/>
    <property type="match status" value="1"/>
</dbReference>
<evidence type="ECO:0000259" key="5">
    <source>
        <dbReference type="Pfam" id="PF00389"/>
    </source>
</evidence>
<organism evidence="7 8">
    <name type="scientific">Muricoccus pecuniae</name>
    <dbReference type="NCBI Taxonomy" id="693023"/>
    <lineage>
        <taxon>Bacteria</taxon>
        <taxon>Pseudomonadati</taxon>
        <taxon>Pseudomonadota</taxon>
        <taxon>Alphaproteobacteria</taxon>
        <taxon>Acetobacterales</taxon>
        <taxon>Roseomonadaceae</taxon>
        <taxon>Muricoccus</taxon>
    </lineage>
</organism>
<dbReference type="AlphaFoldDB" id="A0A840Y3R1"/>
<dbReference type="GO" id="GO:0051287">
    <property type="term" value="F:NAD binding"/>
    <property type="evidence" value="ECO:0007669"/>
    <property type="project" value="InterPro"/>
</dbReference>
<keyword evidence="2 4" id="KW-0560">Oxidoreductase</keyword>
<dbReference type="SUPFAM" id="SSF52283">
    <property type="entry name" value="Formate/glycerate dehydrogenase catalytic domain-like"/>
    <property type="match status" value="1"/>
</dbReference>
<dbReference type="FunFam" id="3.40.50.720:FF:000213">
    <property type="entry name" value="Putative 2-hydroxyacid dehydrogenase"/>
    <property type="match status" value="1"/>
</dbReference>
<dbReference type="Gene3D" id="3.40.50.720">
    <property type="entry name" value="NAD(P)-binding Rossmann-like Domain"/>
    <property type="match status" value="2"/>
</dbReference>
<feature type="domain" description="D-isomer specific 2-hydroxyacid dehydrogenase NAD-binding" evidence="6">
    <location>
        <begin position="100"/>
        <end position="272"/>
    </location>
</feature>
<evidence type="ECO:0000256" key="3">
    <source>
        <dbReference type="ARBA" id="ARBA00023027"/>
    </source>
</evidence>
<evidence type="ECO:0000313" key="7">
    <source>
        <dbReference type="EMBL" id="MBB5695355.1"/>
    </source>
</evidence>
<protein>
    <submittedName>
        <fullName evidence="7">Lactate dehydrogenase-like 2-hydroxyacid dehydrogenase</fullName>
    </submittedName>
</protein>
<dbReference type="InterPro" id="IPR006139">
    <property type="entry name" value="D-isomer_2_OHA_DH_cat_dom"/>
</dbReference>
<dbReference type="Proteomes" id="UP000580654">
    <property type="component" value="Unassembled WGS sequence"/>
</dbReference>
<evidence type="ECO:0000313" key="8">
    <source>
        <dbReference type="Proteomes" id="UP000580654"/>
    </source>
</evidence>
<dbReference type="InterPro" id="IPR006140">
    <property type="entry name" value="D-isomer_DH_NAD-bd"/>
</dbReference>
<evidence type="ECO:0000256" key="2">
    <source>
        <dbReference type="ARBA" id="ARBA00023002"/>
    </source>
</evidence>
<keyword evidence="3" id="KW-0520">NAD</keyword>
<dbReference type="GO" id="GO:0005829">
    <property type="term" value="C:cytosol"/>
    <property type="evidence" value="ECO:0007669"/>
    <property type="project" value="TreeGrafter"/>
</dbReference>
<dbReference type="GO" id="GO:0030267">
    <property type="term" value="F:glyoxylate reductase (NADPH) activity"/>
    <property type="evidence" value="ECO:0007669"/>
    <property type="project" value="TreeGrafter"/>
</dbReference>
<evidence type="ECO:0000256" key="1">
    <source>
        <dbReference type="ARBA" id="ARBA00022857"/>
    </source>
</evidence>
<sequence>MNPETIIALATLPQDLREALAADYTLVGRDDPGAAGARIAVTSGMAGADAATMAALPGLRLITSMGVGLDRIDLAAARARGIAVSHTPDELTEDVADFAIGLLYACARRVAEADRFVRAGRWSQGRMSPGTSLHRKRAGIVGLGRIGAAIARRAEGIGMEVAWTGPRPKPEAPWPFLPDIPALAGWADALILATPGGPGTQHLVDAAVLEALGPRGFLVNIARGSVVEEGALLAALEGGRIAGAGLDVFASEPGLDPRFLALENVALAPHYASLTHETRAAIIGRMLRDIAAFRAGEPFFDAAA</sequence>
<dbReference type="PANTHER" id="PTHR10996">
    <property type="entry name" value="2-HYDROXYACID DEHYDROGENASE-RELATED"/>
    <property type="match status" value="1"/>
</dbReference>
<dbReference type="GO" id="GO:0016618">
    <property type="term" value="F:hydroxypyruvate reductase [NAD(P)H] activity"/>
    <property type="evidence" value="ECO:0007669"/>
    <property type="project" value="TreeGrafter"/>
</dbReference>
<dbReference type="CDD" id="cd12156">
    <property type="entry name" value="HPPR"/>
    <property type="match status" value="1"/>
</dbReference>
<proteinExistence type="inferred from homology"/>
<dbReference type="RefSeq" id="WP_184520560.1">
    <property type="nucleotide sequence ID" value="NZ_JACIJD010000017.1"/>
</dbReference>
<dbReference type="Pfam" id="PF00389">
    <property type="entry name" value="2-Hacid_dh"/>
    <property type="match status" value="1"/>
</dbReference>
<reference evidence="7 8" key="1">
    <citation type="submission" date="2020-08" db="EMBL/GenBank/DDBJ databases">
        <title>Genomic Encyclopedia of Type Strains, Phase IV (KMG-IV): sequencing the most valuable type-strain genomes for metagenomic binning, comparative biology and taxonomic classification.</title>
        <authorList>
            <person name="Goeker M."/>
        </authorList>
    </citation>
    <scope>NUCLEOTIDE SEQUENCE [LARGE SCALE GENOMIC DNA]</scope>
    <source>
        <strain evidence="7 8">DSM 25622</strain>
    </source>
</reference>
<keyword evidence="8" id="KW-1185">Reference proteome</keyword>
<dbReference type="InterPro" id="IPR036291">
    <property type="entry name" value="NAD(P)-bd_dom_sf"/>
</dbReference>
<dbReference type="InterPro" id="IPR050223">
    <property type="entry name" value="D-isomer_2-hydroxyacid_DH"/>
</dbReference>
<name>A0A840Y3R1_9PROT</name>
<dbReference type="PANTHER" id="PTHR10996:SF178">
    <property type="entry name" value="2-HYDROXYACID DEHYDROGENASE YGL185C-RELATED"/>
    <property type="match status" value="1"/>
</dbReference>
<comment type="caution">
    <text evidence="7">The sequence shown here is derived from an EMBL/GenBank/DDBJ whole genome shotgun (WGS) entry which is preliminary data.</text>
</comment>
<keyword evidence="1" id="KW-0521">NADP</keyword>
<feature type="domain" description="D-isomer specific 2-hydroxyacid dehydrogenase catalytic" evidence="5">
    <location>
        <begin position="34"/>
        <end position="298"/>
    </location>
</feature>
<evidence type="ECO:0000256" key="4">
    <source>
        <dbReference type="RuleBase" id="RU003719"/>
    </source>
</evidence>
<gene>
    <name evidence="7" type="ORF">FHS87_003412</name>
</gene>
<accession>A0A840Y3R1</accession>